<dbReference type="Pfam" id="PF12008">
    <property type="entry name" value="EcoR124_C"/>
    <property type="match status" value="1"/>
</dbReference>
<reference evidence="13 15" key="1">
    <citation type="submission" date="2016-10" db="EMBL/GenBank/DDBJ databases">
        <authorList>
            <person name="Varghese N."/>
            <person name="Submissions S."/>
        </authorList>
    </citation>
    <scope>NUCLEOTIDE SEQUENCE [LARGE SCALE GENOMIC DNA]</scope>
    <source>
        <strain evidence="13 15">ATCC 43761</strain>
    </source>
</reference>
<dbReference type="InterPro" id="IPR004473">
    <property type="entry name" value="Restrct_endonuc_typeI_HsdR"/>
</dbReference>
<dbReference type="RefSeq" id="WP_013854076.1">
    <property type="nucleotide sequence ID" value="NZ_CP123735.1"/>
</dbReference>
<dbReference type="REBASE" id="711702">
    <property type="entry name" value="LkeZW18ORF2655P"/>
</dbReference>
<dbReference type="Pfam" id="PF04313">
    <property type="entry name" value="HSDR_N"/>
    <property type="match status" value="1"/>
</dbReference>
<dbReference type="InterPro" id="IPR055180">
    <property type="entry name" value="HsdR_RecA-like_helicase_dom_2"/>
</dbReference>
<protein>
    <recommendedName>
        <fullName evidence="11">Type I restriction enzyme endonuclease subunit</fullName>
        <shortName evidence="11">R protein</shortName>
        <ecNumber evidence="11">3.1.21.3</ecNumber>
    </recommendedName>
    <alternativeName>
        <fullName evidence="11">Type-1 restriction enzyme R protein</fullName>
    </alternativeName>
</protein>
<dbReference type="PANTHER" id="PTHR30195:SF16">
    <property type="entry name" value="TYPE I RESTRICTION ENZYME ENDONUCLEASE SUBUNIT"/>
    <property type="match status" value="1"/>
</dbReference>
<dbReference type="GO" id="GO:0005524">
    <property type="term" value="F:ATP binding"/>
    <property type="evidence" value="ECO:0007669"/>
    <property type="project" value="UniProtKB-KW"/>
</dbReference>
<dbReference type="GO" id="GO:0003677">
    <property type="term" value="F:DNA binding"/>
    <property type="evidence" value="ECO:0007669"/>
    <property type="project" value="UniProtKB-KW"/>
</dbReference>
<dbReference type="AlphaFoldDB" id="A0AAX3UFF1"/>
<dbReference type="SMART" id="SM00487">
    <property type="entry name" value="DEXDc"/>
    <property type="match status" value="1"/>
</dbReference>
<dbReference type="GO" id="GO:0009307">
    <property type="term" value="P:DNA restriction-modification system"/>
    <property type="evidence" value="ECO:0007669"/>
    <property type="project" value="UniProtKB-KW"/>
</dbReference>
<dbReference type="InterPro" id="IPR027417">
    <property type="entry name" value="P-loop_NTPase"/>
</dbReference>
<dbReference type="EMBL" id="FMXC01000006">
    <property type="protein sequence ID" value="SDA48663.1"/>
    <property type="molecule type" value="Genomic_DNA"/>
</dbReference>
<dbReference type="Gene3D" id="3.90.1570.50">
    <property type="match status" value="1"/>
</dbReference>
<evidence type="ECO:0000256" key="3">
    <source>
        <dbReference type="ARBA" id="ARBA00011296"/>
    </source>
</evidence>
<comment type="similarity">
    <text evidence="2 11">Belongs to the HsdR family.</text>
</comment>
<dbReference type="SUPFAM" id="SSF52540">
    <property type="entry name" value="P-loop containing nucleoside triphosphate hydrolases"/>
    <property type="match status" value="2"/>
</dbReference>
<dbReference type="Proteomes" id="UP000181860">
    <property type="component" value="Unassembled WGS sequence"/>
</dbReference>
<keyword evidence="8 11" id="KW-0378">Hydrolase</keyword>
<evidence type="ECO:0000256" key="10">
    <source>
        <dbReference type="ARBA" id="ARBA00023125"/>
    </source>
</evidence>
<evidence type="ECO:0000256" key="4">
    <source>
        <dbReference type="ARBA" id="ARBA00022722"/>
    </source>
</evidence>
<evidence type="ECO:0000256" key="5">
    <source>
        <dbReference type="ARBA" id="ARBA00022741"/>
    </source>
</evidence>
<dbReference type="Pfam" id="PF18766">
    <property type="entry name" value="SWI2_SNF2"/>
    <property type="match status" value="1"/>
</dbReference>
<dbReference type="GO" id="GO:0009035">
    <property type="term" value="F:type I site-specific deoxyribonuclease activity"/>
    <property type="evidence" value="ECO:0007669"/>
    <property type="project" value="UniProtKB-EC"/>
</dbReference>
<evidence type="ECO:0000256" key="6">
    <source>
        <dbReference type="ARBA" id="ARBA00022747"/>
    </source>
</evidence>
<reference evidence="14" key="3">
    <citation type="submission" date="2023-04" db="EMBL/GenBank/DDBJ databases">
        <authorList>
            <person name="Wang Y."/>
        </authorList>
    </citation>
    <scope>NUCLEOTIDE SEQUENCE</scope>
    <source>
        <strain evidence="14">ZW18</strain>
    </source>
</reference>
<dbReference type="Pfam" id="PF22679">
    <property type="entry name" value="T1R_D3-like"/>
    <property type="match status" value="1"/>
</dbReference>
<evidence type="ECO:0000256" key="8">
    <source>
        <dbReference type="ARBA" id="ARBA00022801"/>
    </source>
</evidence>
<dbReference type="InterPro" id="IPR051268">
    <property type="entry name" value="Type-I_R_enzyme_R_subunit"/>
</dbReference>
<proteinExistence type="inferred from homology"/>
<evidence type="ECO:0000313" key="16">
    <source>
        <dbReference type="Proteomes" id="UP001242513"/>
    </source>
</evidence>
<evidence type="ECO:0000256" key="9">
    <source>
        <dbReference type="ARBA" id="ARBA00022840"/>
    </source>
</evidence>
<reference evidence="14" key="2">
    <citation type="journal article" date="2022" name="Food Funct.">
        <title>Lactobacillus kefiranofaciens ZW18 from Kefir enhances the anti-tumor effect of anti-programmed cell death 1 (PD-1) immunotherapy by modulating the gut microbiota.</title>
        <authorList>
            <person name="Zhao J."/>
            <person name="Wang Y."/>
            <person name="Wang J."/>
            <person name="Lv M."/>
            <person name="Zhou C."/>
            <person name="Jia L."/>
            <person name="Geng W."/>
        </authorList>
    </citation>
    <scope>NUCLEOTIDE SEQUENCE</scope>
    <source>
        <strain evidence="14">ZW18</strain>
    </source>
</reference>
<dbReference type="InterPro" id="IPR014001">
    <property type="entry name" value="Helicase_ATP-bd"/>
</dbReference>
<evidence type="ECO:0000313" key="13">
    <source>
        <dbReference type="EMBL" id="SDA48663.1"/>
    </source>
</evidence>
<comment type="function">
    <text evidence="11">Subunit R is required for both nuclease and ATPase activities, but not for modification.</text>
</comment>
<evidence type="ECO:0000313" key="15">
    <source>
        <dbReference type="Proteomes" id="UP000181860"/>
    </source>
</evidence>
<dbReference type="Proteomes" id="UP001242513">
    <property type="component" value="Chromosome"/>
</dbReference>
<dbReference type="InterPro" id="IPR040980">
    <property type="entry name" value="SWI2_SNF2"/>
</dbReference>
<keyword evidence="10 11" id="KW-0238">DNA-binding</keyword>
<organism evidence="14 16">
    <name type="scientific">Lactobacillus kefiranofaciens</name>
    <dbReference type="NCBI Taxonomy" id="267818"/>
    <lineage>
        <taxon>Bacteria</taxon>
        <taxon>Bacillati</taxon>
        <taxon>Bacillota</taxon>
        <taxon>Bacilli</taxon>
        <taxon>Lactobacillales</taxon>
        <taxon>Lactobacillaceae</taxon>
        <taxon>Lactobacillus</taxon>
    </lineage>
</organism>
<dbReference type="CDD" id="cd18800">
    <property type="entry name" value="SF2_C_EcoR124I-like"/>
    <property type="match status" value="1"/>
</dbReference>
<keyword evidence="5 11" id="KW-0547">Nucleotide-binding</keyword>
<comment type="subunit">
    <text evidence="3 11">The type I restriction/modification system is composed of three polypeptides R, M and S.</text>
</comment>
<dbReference type="InterPro" id="IPR007409">
    <property type="entry name" value="Restrct_endonuc_type1_HsdR_N"/>
</dbReference>
<dbReference type="EC" id="3.1.21.3" evidence="11"/>
<dbReference type="InterPro" id="IPR022625">
    <property type="entry name" value="TypeI_RM_Rsu_C"/>
</dbReference>
<keyword evidence="15" id="KW-1185">Reference proteome</keyword>
<sequence>MEQEAVIEEKLINQLTRKDSKWTLREDLKNEDDLWDNLFKILSRSNKDVLKDVPLTDNEKAVIKSKIIQPTFYKAAEWLAGVNGQIRLAIQRDNTKLGTADFLVINNNDIAGGNSTYEVVHQIQFHKRREIDRNRRGDVTLLINGLPMIHIELKNRAHSPKEAFNQIQKYIDEQMFNGIFSTIQMFVVSNGSYTQYIAAGQQLREKFLTTWVDKNNKPVQNYLDFAREVLSIPAAHHMVADYIVLDSIQHSIIVLRPYQIHAIQAIERASLGIKIIDGKEKREEPYSGFVWHTTGSGKTLTSYKVAHNLLKIPSIEKTVFLIDRNDLDTQTSQAFETYAQNDSIEVESTENSYVLARKLTSSDKKVVVTTRQKMQALFKRIKQDQEQKRLYKKLKNVKLAFIVDECHRAVSPDQKNEIDAFFAKHPLWYGFTGTPIFDENAREAKGRNARTTEQQYGKCLHKYTIKDAIRDKAVLGFQVEEEGSNSVNTDESDIDARKKEYLSLSHMKAVVKRVIENSYRKLGIYNKNSRGYSYDAIFTTSSIKQAQKYYRIFRDVINGTDPDIQIPSYIKKVLPDFPKVAITYSVGENGDGDEANQKEMKRSIEDYNNMFDTHYSMEELAAYNTNVNDRLARKKAEFKPRVQQLDIVIVVDRLLTGFDAPCLSTLFIDRPPMSYKDLIQAFSRTNRIFDKDKKYGQVVTYQYPKKFEADINAAIALYTEGGSSEILAPTWDESIIKFKKAEKQIIKYDNHQGIPIAEAPLEQQKRFLKEYQEFDKSLGAIKTYNEFSDIDLEKDYGLNTSFIEDTRATYEVVKEQVREATGGNDGDGQDADDQFDPEYELENTGRQEINYAYIVQLIQAYIPSDTEIGTQRTEAEVKEIDDYIKNLSENNKALADIMQNLWFEIKFDPEKFRNKQVNELLQGMIDDAREDLIKNFANDNGLNIDDLKFVIRHYDPNEDRQQTGINTLLSFSVFKNFRQLHPDTELNMLQWKKNVREGLKKFYEDEISPLDEQE</sequence>
<feature type="domain" description="Helicase ATP-binding" evidence="12">
    <location>
        <begin position="279"/>
        <end position="453"/>
    </location>
</feature>
<gene>
    <name evidence="14" type="ORF">QEJ78_02675</name>
    <name evidence="13" type="ORF">SAMN02983011_00855</name>
</gene>
<accession>A0AAX3UFF1</accession>
<keyword evidence="6 11" id="KW-0680">Restriction system</keyword>
<evidence type="ECO:0000256" key="2">
    <source>
        <dbReference type="ARBA" id="ARBA00008598"/>
    </source>
</evidence>
<dbReference type="PANTHER" id="PTHR30195">
    <property type="entry name" value="TYPE I SITE-SPECIFIC DEOXYRIBONUCLEASE PROTEIN SUBUNIT M AND R"/>
    <property type="match status" value="1"/>
</dbReference>
<evidence type="ECO:0000259" key="12">
    <source>
        <dbReference type="PROSITE" id="PS51192"/>
    </source>
</evidence>
<evidence type="ECO:0000256" key="11">
    <source>
        <dbReference type="RuleBase" id="RU364115"/>
    </source>
</evidence>
<evidence type="ECO:0000256" key="1">
    <source>
        <dbReference type="ARBA" id="ARBA00000851"/>
    </source>
</evidence>
<dbReference type="EMBL" id="CP123735">
    <property type="protein sequence ID" value="WGO86392.1"/>
    <property type="molecule type" value="Genomic_DNA"/>
</dbReference>
<dbReference type="Gene3D" id="3.40.50.300">
    <property type="entry name" value="P-loop containing nucleotide triphosphate hydrolases"/>
    <property type="match status" value="2"/>
</dbReference>
<evidence type="ECO:0000313" key="14">
    <source>
        <dbReference type="EMBL" id="WGO86392.1"/>
    </source>
</evidence>
<keyword evidence="9 11" id="KW-0067">ATP-binding</keyword>
<keyword evidence="4" id="KW-0540">Nuclease</keyword>
<dbReference type="NCBIfam" id="TIGR00348">
    <property type="entry name" value="hsdR"/>
    <property type="match status" value="1"/>
</dbReference>
<comment type="catalytic activity">
    <reaction evidence="1 11">
        <text>Endonucleolytic cleavage of DNA to give random double-stranded fragments with terminal 5'-phosphates, ATP is simultaneously hydrolyzed.</text>
        <dbReference type="EC" id="3.1.21.3"/>
    </reaction>
</comment>
<evidence type="ECO:0000256" key="7">
    <source>
        <dbReference type="ARBA" id="ARBA00022759"/>
    </source>
</evidence>
<name>A0AAX3UFF1_9LACO</name>
<keyword evidence="7" id="KW-0255">Endonuclease</keyword>
<dbReference type="CDD" id="cd22332">
    <property type="entry name" value="HsdR_N"/>
    <property type="match status" value="1"/>
</dbReference>
<dbReference type="PROSITE" id="PS51192">
    <property type="entry name" value="HELICASE_ATP_BIND_1"/>
    <property type="match status" value="1"/>
</dbReference>